<keyword evidence="4" id="KW-1185">Reference proteome</keyword>
<proteinExistence type="predicted"/>
<feature type="signal peptide" evidence="2">
    <location>
        <begin position="1"/>
        <end position="21"/>
    </location>
</feature>
<dbReference type="EMBL" id="CAXITT010000242">
    <property type="protein sequence ID" value="CAL1536903.1"/>
    <property type="molecule type" value="Genomic_DNA"/>
</dbReference>
<dbReference type="AlphaFoldDB" id="A0AAV2HXS1"/>
<feature type="chain" id="PRO_5043673986" evidence="2">
    <location>
        <begin position="22"/>
        <end position="442"/>
    </location>
</feature>
<evidence type="ECO:0000313" key="4">
    <source>
        <dbReference type="Proteomes" id="UP001497497"/>
    </source>
</evidence>
<dbReference type="Proteomes" id="UP001497497">
    <property type="component" value="Unassembled WGS sequence"/>
</dbReference>
<name>A0AAV2HXS1_LYMST</name>
<feature type="compositionally biased region" description="Basic and acidic residues" evidence="1">
    <location>
        <begin position="422"/>
        <end position="434"/>
    </location>
</feature>
<reference evidence="3 4" key="1">
    <citation type="submission" date="2024-04" db="EMBL/GenBank/DDBJ databases">
        <authorList>
            <consortium name="Genoscope - CEA"/>
            <person name="William W."/>
        </authorList>
    </citation>
    <scope>NUCLEOTIDE SEQUENCE [LARGE SCALE GENOMIC DNA]</scope>
</reference>
<comment type="caution">
    <text evidence="3">The sequence shown here is derived from an EMBL/GenBank/DDBJ whole genome shotgun (WGS) entry which is preliminary data.</text>
</comment>
<feature type="region of interest" description="Disordered" evidence="1">
    <location>
        <begin position="422"/>
        <end position="442"/>
    </location>
</feature>
<accession>A0AAV2HXS1</accession>
<gene>
    <name evidence="3" type="ORF">GSLYS_00010816001</name>
</gene>
<evidence type="ECO:0000256" key="2">
    <source>
        <dbReference type="SAM" id="SignalP"/>
    </source>
</evidence>
<protein>
    <submittedName>
        <fullName evidence="3">Uncharacterized protein</fullName>
    </submittedName>
</protein>
<evidence type="ECO:0000313" key="3">
    <source>
        <dbReference type="EMBL" id="CAL1536903.1"/>
    </source>
</evidence>
<organism evidence="3 4">
    <name type="scientific">Lymnaea stagnalis</name>
    <name type="common">Great pond snail</name>
    <name type="synonym">Helix stagnalis</name>
    <dbReference type="NCBI Taxonomy" id="6523"/>
    <lineage>
        <taxon>Eukaryota</taxon>
        <taxon>Metazoa</taxon>
        <taxon>Spiralia</taxon>
        <taxon>Lophotrochozoa</taxon>
        <taxon>Mollusca</taxon>
        <taxon>Gastropoda</taxon>
        <taxon>Heterobranchia</taxon>
        <taxon>Euthyneura</taxon>
        <taxon>Panpulmonata</taxon>
        <taxon>Hygrophila</taxon>
        <taxon>Lymnaeoidea</taxon>
        <taxon>Lymnaeidae</taxon>
        <taxon>Lymnaea</taxon>
    </lineage>
</organism>
<sequence>MCARYVMPMCYVMLLCAAVMSAPVNKENEVRKRSADSPASKAHEQEDDLLDLLSLVNKESHQNNVMVHKEKVSHFENNGGEKVKVEQKEEKVVDAKTGNVIADVKQEVKQEASGSSNPETVVKTKVDIPAEGVHETFVQAGEETKKTEASEENDLEPELTPADMAEYLYNTQQFEAFYSALDRLVNQSKMTYEDAEIYARTVALEYQRLQLEDFEEKFVAEKRMYPRYPIPADVYGQVPVDLESGPSYATEERYPASELYGYPAQALVPEEQYIQQQQELAGLGSDVNLYEFLAALWNEAYGKGNEEAQEIVRMLYDRVSQDDNPDDIGQIRDILVETVAASLNEKPYNLQPNEIRALEAAQQSSNQQSALNKVAEQAIKENAKEKVKEEIKQEIKEEIKEKVKEEAAVLKAEEKLVQEVKEELKEAKAEKQAENKSAQQKQ</sequence>
<evidence type="ECO:0000256" key="1">
    <source>
        <dbReference type="SAM" id="MobiDB-lite"/>
    </source>
</evidence>
<keyword evidence="2" id="KW-0732">Signal</keyword>